<feature type="compositionally biased region" description="Polar residues" evidence="3">
    <location>
        <begin position="277"/>
        <end position="287"/>
    </location>
</feature>
<dbReference type="SUPFAM" id="SSF50494">
    <property type="entry name" value="Trypsin-like serine proteases"/>
    <property type="match status" value="1"/>
</dbReference>
<evidence type="ECO:0000256" key="1">
    <source>
        <dbReference type="ARBA" id="ARBA00022670"/>
    </source>
</evidence>
<dbReference type="OrthoDB" id="9766361at2"/>
<dbReference type="PANTHER" id="PTHR43343">
    <property type="entry name" value="PEPTIDASE S12"/>
    <property type="match status" value="1"/>
</dbReference>
<dbReference type="STRING" id="1121449.SAMN02745704_01586"/>
<feature type="region of interest" description="Disordered" evidence="3">
    <location>
        <begin position="214"/>
        <end position="287"/>
    </location>
</feature>
<dbReference type="InterPro" id="IPR009003">
    <property type="entry name" value="Peptidase_S1_PA"/>
</dbReference>
<dbReference type="RefSeq" id="WP_078717147.1">
    <property type="nucleotide sequence ID" value="NZ_FUYC01000005.1"/>
</dbReference>
<keyword evidence="5" id="KW-1185">Reference proteome</keyword>
<dbReference type="GO" id="GO:0004252">
    <property type="term" value="F:serine-type endopeptidase activity"/>
    <property type="evidence" value="ECO:0007669"/>
    <property type="project" value="InterPro"/>
</dbReference>
<sequence length="287" mass="30284">MNAAHQPLRITLLTLLFLTIMHPLPSDARTLDARTLYKQVQGSVVRVICDTGNAISEGTGFFVGDGSLVATNHHVVEGARSIDVETNDGETQHSLRLVYADRRQDLALIRVQHPGTALPLAETPPEVGQEVMTIGHPLGLENSISLGVVSGLRTQEGVSLVQTTAAISHGNSGGPLLDEQGQVLGINTFYYDGGQNLNFAVAVTHLAGMLSRDLSGSGTGGTPPGQAQGTGNSSGAKDRINQQENPAPSSPRPPRQTTPSPDNGKGIINDHQHHQDGNASQGSIRRR</sequence>
<keyword evidence="1 4" id="KW-0645">Protease</keyword>
<dbReference type="InterPro" id="IPR051201">
    <property type="entry name" value="Chloro_Bact_Ser_Proteases"/>
</dbReference>
<dbReference type="Gene3D" id="2.40.10.120">
    <property type="match status" value="1"/>
</dbReference>
<dbReference type="PANTHER" id="PTHR43343:SF3">
    <property type="entry name" value="PROTEASE DO-LIKE 8, CHLOROPLASTIC"/>
    <property type="match status" value="1"/>
</dbReference>
<proteinExistence type="predicted"/>
<keyword evidence="2" id="KW-0378">Hydrolase</keyword>
<dbReference type="AlphaFoldDB" id="A0A1T4WZ45"/>
<dbReference type="GO" id="GO:0006508">
    <property type="term" value="P:proteolysis"/>
    <property type="evidence" value="ECO:0007669"/>
    <property type="project" value="UniProtKB-KW"/>
</dbReference>
<dbReference type="Pfam" id="PF13365">
    <property type="entry name" value="Trypsin_2"/>
    <property type="match status" value="1"/>
</dbReference>
<evidence type="ECO:0000256" key="3">
    <source>
        <dbReference type="SAM" id="MobiDB-lite"/>
    </source>
</evidence>
<organism evidence="4 5">
    <name type="scientific">Paucidesulfovibrio gracilis DSM 16080</name>
    <dbReference type="NCBI Taxonomy" id="1121449"/>
    <lineage>
        <taxon>Bacteria</taxon>
        <taxon>Pseudomonadati</taxon>
        <taxon>Thermodesulfobacteriota</taxon>
        <taxon>Desulfovibrionia</taxon>
        <taxon>Desulfovibrionales</taxon>
        <taxon>Desulfovibrionaceae</taxon>
        <taxon>Paucidesulfovibrio</taxon>
    </lineage>
</organism>
<reference evidence="4 5" key="1">
    <citation type="submission" date="2017-02" db="EMBL/GenBank/DDBJ databases">
        <authorList>
            <person name="Peterson S.W."/>
        </authorList>
    </citation>
    <scope>NUCLEOTIDE SEQUENCE [LARGE SCALE GENOMIC DNA]</scope>
    <source>
        <strain evidence="4 5">DSM 16080</strain>
    </source>
</reference>
<evidence type="ECO:0000256" key="2">
    <source>
        <dbReference type="ARBA" id="ARBA00022801"/>
    </source>
</evidence>
<accession>A0A1T4WZ45</accession>
<dbReference type="Proteomes" id="UP000190027">
    <property type="component" value="Unassembled WGS sequence"/>
</dbReference>
<dbReference type="EMBL" id="FUYC01000005">
    <property type="protein sequence ID" value="SKA82620.1"/>
    <property type="molecule type" value="Genomic_DNA"/>
</dbReference>
<evidence type="ECO:0000313" key="5">
    <source>
        <dbReference type="Proteomes" id="UP000190027"/>
    </source>
</evidence>
<name>A0A1T4WZ45_9BACT</name>
<evidence type="ECO:0000313" key="4">
    <source>
        <dbReference type="EMBL" id="SKA82620.1"/>
    </source>
</evidence>
<dbReference type="PRINTS" id="PR00834">
    <property type="entry name" value="PROTEASES2C"/>
</dbReference>
<gene>
    <name evidence="4" type="ORF">SAMN02745704_01586</name>
</gene>
<protein>
    <submittedName>
        <fullName evidence="4">Serine protease, S1-C subfamily, contains C-terminal PDZ domain</fullName>
    </submittedName>
</protein>
<dbReference type="InterPro" id="IPR001940">
    <property type="entry name" value="Peptidase_S1C"/>
</dbReference>